<dbReference type="AlphaFoldDB" id="I3XR68"/>
<name>I3XR68_DESAM</name>
<protein>
    <submittedName>
        <fullName evidence="2">Uncharacterized protein</fullName>
    </submittedName>
</protein>
<proteinExistence type="predicted"/>
<organism evidence="2 3">
    <name type="scientific">Desulfurococcus amylolyticus DSM 16532</name>
    <dbReference type="NCBI Taxonomy" id="768672"/>
    <lineage>
        <taxon>Archaea</taxon>
        <taxon>Thermoproteota</taxon>
        <taxon>Thermoprotei</taxon>
        <taxon>Desulfurococcales</taxon>
        <taxon>Desulfurococcaceae</taxon>
        <taxon>Desulfurococcus</taxon>
    </lineage>
</organism>
<reference evidence="2 3" key="1">
    <citation type="journal article" date="2012" name="J. Bacteriol.">
        <title>Complete Genome Sequence of Desulfurococcus fermentans, a Hyperthermophilic Cellulolytic Crenarchaeon Isolated from a Freshwater Hot Spring in Kamchatka, Russia.</title>
        <authorList>
            <person name="Susanti D."/>
            <person name="Johnson E.F."/>
            <person name="Rodriguez J.R."/>
            <person name="Anderson I."/>
            <person name="Perevalova A.A."/>
            <person name="Kyrpides N."/>
            <person name="Lucas S."/>
            <person name="Han J."/>
            <person name="Lapidus A."/>
            <person name="Cheng J.F."/>
            <person name="Goodwin L."/>
            <person name="Pitluck S."/>
            <person name="Mavrommatis K."/>
            <person name="Peters L."/>
            <person name="Land M.L."/>
            <person name="Hauser L."/>
            <person name="Gopalan V."/>
            <person name="Chan P.P."/>
            <person name="Lowe T.M."/>
            <person name="Atomi H."/>
            <person name="Bonch-Osmolovskaya E.A."/>
            <person name="Woyke T."/>
            <person name="Mukhopadhyay B."/>
        </authorList>
    </citation>
    <scope>NUCLEOTIDE SEQUENCE [LARGE SCALE GENOMIC DNA]</scope>
    <source>
        <strain evidence="2 3">DSM 16532</strain>
    </source>
</reference>
<evidence type="ECO:0000256" key="1">
    <source>
        <dbReference type="SAM" id="Phobius"/>
    </source>
</evidence>
<dbReference type="EMBL" id="CP003321">
    <property type="protein sequence ID" value="AFL66442.1"/>
    <property type="molecule type" value="Genomic_DNA"/>
</dbReference>
<gene>
    <name evidence="2" type="ORF">Desfe_0541</name>
</gene>
<dbReference type="HOGENOM" id="CLU_2550089_0_0_2"/>
<keyword evidence="1" id="KW-0812">Transmembrane</keyword>
<evidence type="ECO:0000313" key="3">
    <source>
        <dbReference type="Proteomes" id="UP000006175"/>
    </source>
</evidence>
<dbReference type="Proteomes" id="UP000006175">
    <property type="component" value="Chromosome"/>
</dbReference>
<accession>I3XR68</accession>
<dbReference type="eggNOG" id="arCOG00679">
    <property type="taxonomic scope" value="Archaea"/>
</dbReference>
<feature type="transmembrane region" description="Helical" evidence="1">
    <location>
        <begin position="6"/>
        <end position="28"/>
    </location>
</feature>
<sequence>MLSVDYLKDIFGVLAVGGVGVLTLMVGVRVSPEPAVLGLLERYRDALNYSIRVLIESKTISISKAHSLLYETLKRSFDLPSR</sequence>
<keyword evidence="1" id="KW-0472">Membrane</keyword>
<keyword evidence="3" id="KW-1185">Reference proteome</keyword>
<evidence type="ECO:0000313" key="2">
    <source>
        <dbReference type="EMBL" id="AFL66442.1"/>
    </source>
</evidence>
<keyword evidence="1" id="KW-1133">Transmembrane helix</keyword>
<dbReference type="KEGG" id="dfd:Desfe_0541"/>